<evidence type="ECO:0008006" key="10">
    <source>
        <dbReference type="Google" id="ProtNLM"/>
    </source>
</evidence>
<dbReference type="EMBL" id="JAAGAX010000004">
    <property type="protein sequence ID" value="KAF2317245.1"/>
    <property type="molecule type" value="Genomic_DNA"/>
</dbReference>
<comment type="caution">
    <text evidence="6">The sequence shown here is derived from an EMBL/GenBank/DDBJ whole genome shotgun (WGS) entry which is preliminary data.</text>
</comment>
<evidence type="ECO:0000313" key="8">
    <source>
        <dbReference type="EMBL" id="KAF2317281.1"/>
    </source>
</evidence>
<dbReference type="InterPro" id="IPR019734">
    <property type="entry name" value="TPR_rpt"/>
</dbReference>
<gene>
    <name evidence="6" type="ORF">GH714_019003</name>
    <name evidence="7" type="ORF">GH714_019117</name>
    <name evidence="8" type="ORF">GH714_019338</name>
</gene>
<dbReference type="PANTHER" id="PTHR42673">
    <property type="entry name" value="MALEYLACETOACETATE ISOMERASE"/>
    <property type="match status" value="1"/>
</dbReference>
<keyword evidence="9" id="KW-1185">Reference proteome</keyword>
<dbReference type="EMBL" id="JAAGAX010000004">
    <property type="protein sequence ID" value="KAF2317256.1"/>
    <property type="molecule type" value="Genomic_DNA"/>
</dbReference>
<evidence type="ECO:0000313" key="7">
    <source>
        <dbReference type="EMBL" id="KAF2317256.1"/>
    </source>
</evidence>
<dbReference type="PROSITE" id="PS50404">
    <property type="entry name" value="GST_NTER"/>
    <property type="match status" value="1"/>
</dbReference>
<dbReference type="AlphaFoldDB" id="A0A6A6MXC6"/>
<dbReference type="GO" id="GO:0005737">
    <property type="term" value="C:cytoplasm"/>
    <property type="evidence" value="ECO:0007669"/>
    <property type="project" value="InterPro"/>
</dbReference>
<dbReference type="Gene3D" id="3.40.30.10">
    <property type="entry name" value="Glutaredoxin"/>
    <property type="match status" value="1"/>
</dbReference>
<evidence type="ECO:0000313" key="6">
    <source>
        <dbReference type="EMBL" id="KAF2317245.1"/>
    </source>
</evidence>
<dbReference type="Pfam" id="PF14559">
    <property type="entry name" value="TPR_19"/>
    <property type="match status" value="1"/>
</dbReference>
<proteinExistence type="inferred from homology"/>
<dbReference type="InterPro" id="IPR040079">
    <property type="entry name" value="Glutathione_S-Trfase"/>
</dbReference>
<feature type="domain" description="GST N-terminal" evidence="4">
    <location>
        <begin position="1"/>
        <end position="42"/>
    </location>
</feature>
<accession>A0A6A6MXC6</accession>
<dbReference type="NCBIfam" id="TIGR01262">
    <property type="entry name" value="maiA"/>
    <property type="match status" value="1"/>
</dbReference>
<protein>
    <recommendedName>
        <fullName evidence="10">Glutathione transferase</fullName>
    </recommendedName>
</protein>
<dbReference type="Gene3D" id="1.25.40.10">
    <property type="entry name" value="Tetratricopeptide repeat domain"/>
    <property type="match status" value="1"/>
</dbReference>
<evidence type="ECO:0000259" key="4">
    <source>
        <dbReference type="PROSITE" id="PS50404"/>
    </source>
</evidence>
<dbReference type="SMART" id="SM00028">
    <property type="entry name" value="TPR"/>
    <property type="match status" value="2"/>
</dbReference>
<evidence type="ECO:0000256" key="3">
    <source>
        <dbReference type="SAM" id="MobiDB-lite"/>
    </source>
</evidence>
<dbReference type="InterPro" id="IPR004046">
    <property type="entry name" value="GST_C"/>
</dbReference>
<dbReference type="EMBL" id="JAAGAX010000004">
    <property type="protein sequence ID" value="KAF2317281.1"/>
    <property type="molecule type" value="Genomic_DNA"/>
</dbReference>
<evidence type="ECO:0000259" key="5">
    <source>
        <dbReference type="PROSITE" id="PS50405"/>
    </source>
</evidence>
<dbReference type="Pfam" id="PF13417">
    <property type="entry name" value="GST_N_3"/>
    <property type="match status" value="1"/>
</dbReference>
<dbReference type="GO" id="GO:0004364">
    <property type="term" value="F:glutathione transferase activity"/>
    <property type="evidence" value="ECO:0007669"/>
    <property type="project" value="TreeGrafter"/>
</dbReference>
<feature type="compositionally biased region" description="Acidic residues" evidence="3">
    <location>
        <begin position="179"/>
        <end position="207"/>
    </location>
</feature>
<dbReference type="GO" id="GO:0006559">
    <property type="term" value="P:L-phenylalanine catabolic process"/>
    <property type="evidence" value="ECO:0007669"/>
    <property type="project" value="TreeGrafter"/>
</dbReference>
<dbReference type="InterPro" id="IPR004045">
    <property type="entry name" value="Glutathione_S-Trfase_N"/>
</dbReference>
<dbReference type="InterPro" id="IPR036282">
    <property type="entry name" value="Glutathione-S-Trfase_C_sf"/>
</dbReference>
<dbReference type="InterPro" id="IPR034330">
    <property type="entry name" value="GST_Zeta_C"/>
</dbReference>
<dbReference type="InterPro" id="IPR005955">
    <property type="entry name" value="GST_Zeta"/>
</dbReference>
<dbReference type="PROSITE" id="PS50005">
    <property type="entry name" value="TPR"/>
    <property type="match status" value="1"/>
</dbReference>
<evidence type="ECO:0000256" key="1">
    <source>
        <dbReference type="ARBA" id="ARBA00010007"/>
    </source>
</evidence>
<dbReference type="FunFam" id="1.20.1050.10:FF:000017">
    <property type="entry name" value="Maleylacetoacetate isomerase"/>
    <property type="match status" value="1"/>
</dbReference>
<dbReference type="CDD" id="cd03191">
    <property type="entry name" value="GST_C_Zeta"/>
    <property type="match status" value="1"/>
</dbReference>
<dbReference type="Gene3D" id="1.20.1050.10">
    <property type="match status" value="1"/>
</dbReference>
<dbReference type="GO" id="GO:0006749">
    <property type="term" value="P:glutathione metabolic process"/>
    <property type="evidence" value="ECO:0007669"/>
    <property type="project" value="TreeGrafter"/>
</dbReference>
<feature type="domain" description="GST C-terminal" evidence="5">
    <location>
        <begin position="47"/>
        <end position="171"/>
    </location>
</feature>
<dbReference type="InterPro" id="IPR011990">
    <property type="entry name" value="TPR-like_helical_dom_sf"/>
</dbReference>
<dbReference type="InterPro" id="IPR036249">
    <property type="entry name" value="Thioredoxin-like_sf"/>
</dbReference>
<dbReference type="SFLD" id="SFLDS00019">
    <property type="entry name" value="Glutathione_Transferase_(cytos"/>
    <property type="match status" value="1"/>
</dbReference>
<reference evidence="6 9" key="1">
    <citation type="journal article" date="2020" name="Mol. Plant">
        <title>The Chromosome-Based Rubber Tree Genome Provides New Insights into Spurge Genome Evolution and Rubber Biosynthesis.</title>
        <authorList>
            <person name="Liu J."/>
            <person name="Shi C."/>
            <person name="Shi C.C."/>
            <person name="Li W."/>
            <person name="Zhang Q.J."/>
            <person name="Zhang Y."/>
            <person name="Li K."/>
            <person name="Lu H.F."/>
            <person name="Shi C."/>
            <person name="Zhu S.T."/>
            <person name="Xiao Z.Y."/>
            <person name="Nan H."/>
            <person name="Yue Y."/>
            <person name="Zhu X.G."/>
            <person name="Wu Y."/>
            <person name="Hong X.N."/>
            <person name="Fan G.Y."/>
            <person name="Tong Y."/>
            <person name="Zhang D."/>
            <person name="Mao C.L."/>
            <person name="Liu Y.L."/>
            <person name="Hao S.J."/>
            <person name="Liu W.Q."/>
            <person name="Lv M.Q."/>
            <person name="Zhang H.B."/>
            <person name="Liu Y."/>
            <person name="Hu-Tang G.R."/>
            <person name="Wang J.P."/>
            <person name="Wang J.H."/>
            <person name="Sun Y.H."/>
            <person name="Ni S.B."/>
            <person name="Chen W.B."/>
            <person name="Zhang X.C."/>
            <person name="Jiao Y.N."/>
            <person name="Eichler E.E."/>
            <person name="Li G.H."/>
            <person name="Liu X."/>
            <person name="Gao L.Z."/>
        </authorList>
    </citation>
    <scope>NUCLEOTIDE SEQUENCE [LARGE SCALE GENOMIC DNA]</scope>
    <source>
        <strain evidence="9">cv. GT1</strain>
        <tissue evidence="6">Leaf</tissue>
    </source>
</reference>
<feature type="repeat" description="TPR" evidence="2">
    <location>
        <begin position="307"/>
        <end position="340"/>
    </location>
</feature>
<evidence type="ECO:0000313" key="9">
    <source>
        <dbReference type="Proteomes" id="UP000467840"/>
    </source>
</evidence>
<dbReference type="SUPFAM" id="SSF52833">
    <property type="entry name" value="Thioredoxin-like"/>
    <property type="match status" value="1"/>
</dbReference>
<dbReference type="PANTHER" id="PTHR42673:SF4">
    <property type="entry name" value="MALEYLACETOACETATE ISOMERASE"/>
    <property type="match status" value="1"/>
</dbReference>
<dbReference type="SUPFAM" id="SSF48452">
    <property type="entry name" value="TPR-like"/>
    <property type="match status" value="1"/>
</dbReference>
<dbReference type="InterPro" id="IPR010987">
    <property type="entry name" value="Glutathione-S-Trfase_C-like"/>
</dbReference>
<sequence>MWVEILKLNPLGYVPVLVDGDFVVSDSFAILMYLDEKYPQHPLLPRDLHKKAINYQAANIVSSSIQPLQNLAVLKFIEEKVSPDEKLPWVQYHIRNGFAALEKLLKDHAGRYATGDEIFLADLFLAAQLHPAIKRFNVDMTPFPLLSRLHEAYNELPAFQNGNKGIEKGDFDGFALDMSTEEEEEEEEDGEEVEEDEDDGELEEQDNDNSVGRIEADVAADGSGVRFYQQFDHVEYEALAAKKRKGLGDCEGLVLLKKRGRRKGSKNKLSPKITKMLGDATVLYAHGRYEEAISVLNEVVRLAPHVPDSYHTLGLVHIALGNTEKAMGFYTIAARLMPKDSPLWRVLFDWHK</sequence>
<evidence type="ECO:0000256" key="2">
    <source>
        <dbReference type="PROSITE-ProRule" id="PRU00339"/>
    </source>
</evidence>
<comment type="similarity">
    <text evidence="1">Belongs to the GST superfamily. Zeta family.</text>
</comment>
<dbReference type="PROSITE" id="PS50405">
    <property type="entry name" value="GST_CTER"/>
    <property type="match status" value="1"/>
</dbReference>
<keyword evidence="2" id="KW-0802">TPR repeat</keyword>
<dbReference type="GO" id="GO:0016034">
    <property type="term" value="F:maleylacetoacetate isomerase activity"/>
    <property type="evidence" value="ECO:0007669"/>
    <property type="project" value="TreeGrafter"/>
</dbReference>
<dbReference type="Proteomes" id="UP000467840">
    <property type="component" value="Chromosome 6"/>
</dbReference>
<dbReference type="Pfam" id="PF14497">
    <property type="entry name" value="GST_C_3"/>
    <property type="match status" value="1"/>
</dbReference>
<dbReference type="SUPFAM" id="SSF47616">
    <property type="entry name" value="GST C-terminal domain-like"/>
    <property type="match status" value="1"/>
</dbReference>
<feature type="region of interest" description="Disordered" evidence="3">
    <location>
        <begin position="179"/>
        <end position="213"/>
    </location>
</feature>
<name>A0A6A6MXC6_HEVBR</name>
<organism evidence="6 9">
    <name type="scientific">Hevea brasiliensis</name>
    <name type="common">Para rubber tree</name>
    <name type="synonym">Siphonia brasiliensis</name>
    <dbReference type="NCBI Taxonomy" id="3981"/>
    <lineage>
        <taxon>Eukaryota</taxon>
        <taxon>Viridiplantae</taxon>
        <taxon>Streptophyta</taxon>
        <taxon>Embryophyta</taxon>
        <taxon>Tracheophyta</taxon>
        <taxon>Spermatophyta</taxon>
        <taxon>Magnoliopsida</taxon>
        <taxon>eudicotyledons</taxon>
        <taxon>Gunneridae</taxon>
        <taxon>Pentapetalae</taxon>
        <taxon>rosids</taxon>
        <taxon>fabids</taxon>
        <taxon>Malpighiales</taxon>
        <taxon>Euphorbiaceae</taxon>
        <taxon>Crotonoideae</taxon>
        <taxon>Micrandreae</taxon>
        <taxon>Hevea</taxon>
    </lineage>
</organism>